<reference evidence="1" key="2">
    <citation type="submission" date="2023-07" db="EMBL/GenBank/DDBJ databases">
        <authorList>
            <consortium name="Lawrence Berkeley National Laboratory"/>
            <person name="Haridas S."/>
            <person name="Hensen N."/>
            <person name="Bonometti L."/>
            <person name="Westerberg I."/>
            <person name="Brannstrom I.O."/>
            <person name="Guillou S."/>
            <person name="Cros-Aarteil S."/>
            <person name="Calhoun S."/>
            <person name="Kuo A."/>
            <person name="Mondo S."/>
            <person name="Pangilinan J."/>
            <person name="Riley R."/>
            <person name="LaButti K."/>
            <person name="Andreopoulos B."/>
            <person name="Lipzen A."/>
            <person name="Chen C."/>
            <person name="Yanf M."/>
            <person name="Daum C."/>
            <person name="Ng V."/>
            <person name="Clum A."/>
            <person name="Steindorff A."/>
            <person name="Ohm R."/>
            <person name="Martin F."/>
            <person name="Silar P."/>
            <person name="Natvig D."/>
            <person name="Lalanne C."/>
            <person name="Gautier V."/>
            <person name="Ament-velasquez S.L."/>
            <person name="Kruys A."/>
            <person name="Hutchinson M.I."/>
            <person name="Powell A.J."/>
            <person name="Barry K."/>
            <person name="Miller A.N."/>
            <person name="Grigoriev I.V."/>
            <person name="Debuchy R."/>
            <person name="Gladieux P."/>
            <person name="Thoren M.H."/>
            <person name="Johannesson H."/>
        </authorList>
    </citation>
    <scope>NUCLEOTIDE SEQUENCE</scope>
    <source>
        <strain evidence="1">FGSC 1904</strain>
    </source>
</reference>
<dbReference type="AlphaFoldDB" id="A0AAE0UA58"/>
<dbReference type="Proteomes" id="UP001281003">
    <property type="component" value="Unassembled WGS sequence"/>
</dbReference>
<sequence length="243" mass="26766">MELEVATATIDAGEASEAPLFYHGVPQLKIFGDGSIKGNSEANPCRFLDNPQVSKFQFGVDNNQVFEGSDSYNGPARLADFTVLSLGMKDAFSVPILELAAISQGLETAIRLIDSNQPPISALTIFSDAVQVLNRIKKGFIPKTSLDKQSLWDQMANPLVQTIIWQSHYLEDHGCTVNLAWNPRCCALGPAIADAAAGAFKTWSEDETKCDLWSQQNLHPESRDGILDKWSEEMKELIRCYKG</sequence>
<protein>
    <submittedName>
        <fullName evidence="1">Uncharacterized protein</fullName>
    </submittedName>
</protein>
<keyword evidence="2" id="KW-1185">Reference proteome</keyword>
<gene>
    <name evidence="1" type="ORF">B0T20DRAFT_463002</name>
</gene>
<reference evidence="1" key="1">
    <citation type="journal article" date="2023" name="Mol. Phylogenet. Evol.">
        <title>Genome-scale phylogeny and comparative genomics of the fungal order Sordariales.</title>
        <authorList>
            <person name="Hensen N."/>
            <person name="Bonometti L."/>
            <person name="Westerberg I."/>
            <person name="Brannstrom I.O."/>
            <person name="Guillou S."/>
            <person name="Cros-Aarteil S."/>
            <person name="Calhoun S."/>
            <person name="Haridas S."/>
            <person name="Kuo A."/>
            <person name="Mondo S."/>
            <person name="Pangilinan J."/>
            <person name="Riley R."/>
            <person name="LaButti K."/>
            <person name="Andreopoulos B."/>
            <person name="Lipzen A."/>
            <person name="Chen C."/>
            <person name="Yan M."/>
            <person name="Daum C."/>
            <person name="Ng V."/>
            <person name="Clum A."/>
            <person name="Steindorff A."/>
            <person name="Ohm R.A."/>
            <person name="Martin F."/>
            <person name="Silar P."/>
            <person name="Natvig D.O."/>
            <person name="Lalanne C."/>
            <person name="Gautier V."/>
            <person name="Ament-Velasquez S.L."/>
            <person name="Kruys A."/>
            <person name="Hutchinson M.I."/>
            <person name="Powell A.J."/>
            <person name="Barry K."/>
            <person name="Miller A.N."/>
            <person name="Grigoriev I.V."/>
            <person name="Debuchy R."/>
            <person name="Gladieux P."/>
            <person name="Hiltunen Thoren M."/>
            <person name="Johannesson H."/>
        </authorList>
    </citation>
    <scope>NUCLEOTIDE SEQUENCE</scope>
    <source>
        <strain evidence="1">FGSC 1904</strain>
    </source>
</reference>
<name>A0AAE0UA58_SORBR</name>
<proteinExistence type="predicted"/>
<organism evidence="1 2">
    <name type="scientific">Sordaria brevicollis</name>
    <dbReference type="NCBI Taxonomy" id="83679"/>
    <lineage>
        <taxon>Eukaryota</taxon>
        <taxon>Fungi</taxon>
        <taxon>Dikarya</taxon>
        <taxon>Ascomycota</taxon>
        <taxon>Pezizomycotina</taxon>
        <taxon>Sordariomycetes</taxon>
        <taxon>Sordariomycetidae</taxon>
        <taxon>Sordariales</taxon>
        <taxon>Sordariaceae</taxon>
        <taxon>Sordaria</taxon>
    </lineage>
</organism>
<comment type="caution">
    <text evidence="1">The sequence shown here is derived from an EMBL/GenBank/DDBJ whole genome shotgun (WGS) entry which is preliminary data.</text>
</comment>
<evidence type="ECO:0000313" key="2">
    <source>
        <dbReference type="Proteomes" id="UP001281003"/>
    </source>
</evidence>
<dbReference type="EMBL" id="JAUTDP010000009">
    <property type="protein sequence ID" value="KAK3396608.1"/>
    <property type="molecule type" value="Genomic_DNA"/>
</dbReference>
<evidence type="ECO:0000313" key="1">
    <source>
        <dbReference type="EMBL" id="KAK3396608.1"/>
    </source>
</evidence>
<accession>A0AAE0UA58</accession>